<keyword evidence="6" id="KW-1185">Reference proteome</keyword>
<evidence type="ECO:0000259" key="5">
    <source>
        <dbReference type="Pfam" id="PF03024"/>
    </source>
</evidence>
<dbReference type="RefSeq" id="XP_029635729.2">
    <property type="nucleotide sequence ID" value="XM_029779869.2"/>
</dbReference>
<evidence type="ECO:0000256" key="4">
    <source>
        <dbReference type="SAM" id="SignalP"/>
    </source>
</evidence>
<dbReference type="AlphaFoldDB" id="A0A6P7SBG9"/>
<feature type="chain" id="PRO_5028954886" evidence="4">
    <location>
        <begin position="34"/>
        <end position="248"/>
    </location>
</feature>
<feature type="signal peptide" evidence="4">
    <location>
        <begin position="1"/>
        <end position="33"/>
    </location>
</feature>
<dbReference type="GO" id="GO:0038023">
    <property type="term" value="F:signaling receptor activity"/>
    <property type="evidence" value="ECO:0007669"/>
    <property type="project" value="TreeGrafter"/>
</dbReference>
<dbReference type="PANTHER" id="PTHR10517">
    <property type="entry name" value="FOLATE RECEPTOR"/>
    <property type="match status" value="1"/>
</dbReference>
<sequence length="248" mass="28413">MIGRMMRSASKRSDNVLLCLLVIVFFCVYRVRAEDIQYCSFFSNRAPSPQPTLKNCTWFKSNSCCMQEEIAATFGNVKPLPGANEKCQNYLNYLMCYICAPNQNVFYLRERLTVCKEFCNNFYEACRYAILKGSVIGNLYPNGSEFCLSRSFKVDDASNGKCFNHDFQEETTDGVMYTVYPLLELLIGALLLQCLLVWESWSVGGIKDDLYCTTESTSDLGLTGVNDHMQFHILRKRKNLITISFKFI</sequence>
<dbReference type="Proteomes" id="UP000515154">
    <property type="component" value="Linkage group LG4"/>
</dbReference>
<feature type="domain" description="Folate receptor-like" evidence="5">
    <location>
        <begin position="42"/>
        <end position="131"/>
    </location>
</feature>
<dbReference type="GO" id="GO:0009897">
    <property type="term" value="C:external side of plasma membrane"/>
    <property type="evidence" value="ECO:0007669"/>
    <property type="project" value="TreeGrafter"/>
</dbReference>
<dbReference type="Pfam" id="PF03024">
    <property type="entry name" value="Folate_rec"/>
    <property type="match status" value="1"/>
</dbReference>
<evidence type="ECO:0000256" key="1">
    <source>
        <dbReference type="ARBA" id="ARBA00007932"/>
    </source>
</evidence>
<evidence type="ECO:0000313" key="7">
    <source>
        <dbReference type="RefSeq" id="XP_029635729.2"/>
    </source>
</evidence>
<dbReference type="InterPro" id="IPR004269">
    <property type="entry name" value="Folate_rcpt"/>
</dbReference>
<name>A0A6P7SBG9_9MOLL</name>
<comment type="similarity">
    <text evidence="1">Belongs to the folate receptor family.</text>
</comment>
<gene>
    <name evidence="7" type="primary">LOC115211022</name>
</gene>
<dbReference type="KEGG" id="osn:115211022"/>
<proteinExistence type="inferred from homology"/>
<organism evidence="6 7">
    <name type="scientific">Octopus sinensis</name>
    <name type="common">East Asian common octopus</name>
    <dbReference type="NCBI Taxonomy" id="2607531"/>
    <lineage>
        <taxon>Eukaryota</taxon>
        <taxon>Metazoa</taxon>
        <taxon>Spiralia</taxon>
        <taxon>Lophotrochozoa</taxon>
        <taxon>Mollusca</taxon>
        <taxon>Cephalopoda</taxon>
        <taxon>Coleoidea</taxon>
        <taxon>Octopodiformes</taxon>
        <taxon>Octopoda</taxon>
        <taxon>Incirrata</taxon>
        <taxon>Octopodidae</taxon>
        <taxon>Octopus</taxon>
    </lineage>
</organism>
<dbReference type="PANTHER" id="PTHR10517:SF28">
    <property type="entry name" value="COILIN"/>
    <property type="match status" value="1"/>
</dbReference>
<evidence type="ECO:0000256" key="3">
    <source>
        <dbReference type="ARBA" id="ARBA00023157"/>
    </source>
</evidence>
<accession>A0A6P7SBG9</accession>
<keyword evidence="2 4" id="KW-0732">Signal</keyword>
<reference evidence="7" key="1">
    <citation type="submission" date="2025-08" db="UniProtKB">
        <authorList>
            <consortium name="RefSeq"/>
        </authorList>
    </citation>
    <scope>IDENTIFICATION</scope>
</reference>
<dbReference type="InterPro" id="IPR018143">
    <property type="entry name" value="Folate_rcpt-like"/>
</dbReference>
<keyword evidence="3" id="KW-1015">Disulfide bond</keyword>
<evidence type="ECO:0000313" key="6">
    <source>
        <dbReference type="Proteomes" id="UP000515154"/>
    </source>
</evidence>
<evidence type="ECO:0000256" key="2">
    <source>
        <dbReference type="ARBA" id="ARBA00022729"/>
    </source>
</evidence>
<protein>
    <submittedName>
        <fullName evidence="7">Uncharacterized protein LOC115211022</fullName>
    </submittedName>
</protein>